<accession>A0A2W4RQ87</accession>
<reference evidence="1 2" key="1">
    <citation type="journal article" date="2018" name="Aquat. Microb. Ecol.">
        <title>Gammaproteobacterial methanotrophs dominate.</title>
        <authorList>
            <person name="Rissanen A.J."/>
            <person name="Saarenheimo J."/>
            <person name="Tiirola M."/>
            <person name="Peura S."/>
            <person name="Aalto S.L."/>
            <person name="Karvinen A."/>
            <person name="Nykanen H."/>
        </authorList>
    </citation>
    <scope>NUCLEOTIDE SEQUENCE [LARGE SCALE GENOMIC DNA]</scope>
    <source>
        <strain evidence="1">AMbin10</strain>
    </source>
</reference>
<protein>
    <submittedName>
        <fullName evidence="1">Uncharacterized protein</fullName>
    </submittedName>
</protein>
<name>A0A2W4RQ87_9GAMM</name>
<evidence type="ECO:0000313" key="1">
    <source>
        <dbReference type="EMBL" id="PZN85942.1"/>
    </source>
</evidence>
<feature type="non-terminal residue" evidence="1">
    <location>
        <position position="63"/>
    </location>
</feature>
<dbReference type="Proteomes" id="UP000249396">
    <property type="component" value="Unassembled WGS sequence"/>
</dbReference>
<gene>
    <name evidence="1" type="ORF">DM484_01155</name>
</gene>
<dbReference type="EMBL" id="QJPH01000101">
    <property type="protein sequence ID" value="PZN85942.1"/>
    <property type="molecule type" value="Genomic_DNA"/>
</dbReference>
<dbReference type="AlphaFoldDB" id="A0A2W4RQ87"/>
<comment type="caution">
    <text evidence="1">The sequence shown here is derived from an EMBL/GenBank/DDBJ whole genome shotgun (WGS) entry which is preliminary data.</text>
</comment>
<organism evidence="1 2">
    <name type="scientific">Candidatus Methylumidiphilus alinenensis</name>
    <dbReference type="NCBI Taxonomy" id="2202197"/>
    <lineage>
        <taxon>Bacteria</taxon>
        <taxon>Pseudomonadati</taxon>
        <taxon>Pseudomonadota</taxon>
        <taxon>Gammaproteobacteria</taxon>
        <taxon>Methylococcales</taxon>
        <taxon>Candidatus Methylumidiphilus</taxon>
    </lineage>
</organism>
<sequence length="63" mass="7287">MLPDEVRSERRVGFAERPGISKERRLLFVGMPPKLAVEPRLELLGELVERLKDLRGGFVGKWR</sequence>
<proteinExistence type="predicted"/>
<evidence type="ECO:0000313" key="2">
    <source>
        <dbReference type="Proteomes" id="UP000249396"/>
    </source>
</evidence>